<evidence type="ECO:0000256" key="4">
    <source>
        <dbReference type="ARBA" id="ARBA00023125"/>
    </source>
</evidence>
<keyword evidence="7" id="KW-0175">Coiled coil</keyword>
<keyword evidence="5" id="KW-0804">Transcription</keyword>
<reference evidence="9" key="2">
    <citation type="journal article" date="2023" name="IMA Fungus">
        <title>Comparative genomic study of the Penicillium genus elucidates a diverse pangenome and 15 lateral gene transfer events.</title>
        <authorList>
            <person name="Petersen C."/>
            <person name="Sorensen T."/>
            <person name="Nielsen M.R."/>
            <person name="Sondergaard T.E."/>
            <person name="Sorensen J.L."/>
            <person name="Fitzpatrick D.A."/>
            <person name="Frisvad J.C."/>
            <person name="Nielsen K.L."/>
        </authorList>
    </citation>
    <scope>NUCLEOTIDE SEQUENCE</scope>
    <source>
        <strain evidence="9">IBT 26290</strain>
    </source>
</reference>
<dbReference type="PANTHER" id="PTHR31001">
    <property type="entry name" value="UNCHARACTERIZED TRANSCRIPTIONAL REGULATORY PROTEIN"/>
    <property type="match status" value="1"/>
</dbReference>
<evidence type="ECO:0000256" key="5">
    <source>
        <dbReference type="ARBA" id="ARBA00023163"/>
    </source>
</evidence>
<dbReference type="PANTHER" id="PTHR31001:SF53">
    <property type="entry name" value="ZN(II)2CYS6 TRANSCRIPTION FACTOR (EUROFUNG)"/>
    <property type="match status" value="1"/>
</dbReference>
<dbReference type="GO" id="GO:0000981">
    <property type="term" value="F:DNA-binding transcription factor activity, RNA polymerase II-specific"/>
    <property type="evidence" value="ECO:0007669"/>
    <property type="project" value="InterPro"/>
</dbReference>
<dbReference type="GO" id="GO:0005634">
    <property type="term" value="C:nucleus"/>
    <property type="evidence" value="ECO:0007669"/>
    <property type="project" value="UniProtKB-SubCell"/>
</dbReference>
<dbReference type="PROSITE" id="PS50048">
    <property type="entry name" value="ZN2_CY6_FUNGAL_2"/>
    <property type="match status" value="1"/>
</dbReference>
<dbReference type="CDD" id="cd12148">
    <property type="entry name" value="fungal_TF_MHR"/>
    <property type="match status" value="1"/>
</dbReference>
<keyword evidence="10" id="KW-1185">Reference proteome</keyword>
<name>A0A9W9I414_9EURO</name>
<keyword evidence="3" id="KW-0805">Transcription regulation</keyword>
<keyword evidence="4" id="KW-0238">DNA-binding</keyword>
<dbReference type="InterPro" id="IPR050613">
    <property type="entry name" value="Sec_Metabolite_Reg"/>
</dbReference>
<dbReference type="EMBL" id="JAPQKN010000003">
    <property type="protein sequence ID" value="KAJ5167565.1"/>
    <property type="molecule type" value="Genomic_DNA"/>
</dbReference>
<evidence type="ECO:0000313" key="10">
    <source>
        <dbReference type="Proteomes" id="UP001149163"/>
    </source>
</evidence>
<dbReference type="PROSITE" id="PS00463">
    <property type="entry name" value="ZN2_CY6_FUNGAL_1"/>
    <property type="match status" value="1"/>
</dbReference>
<comment type="subcellular location">
    <subcellularLocation>
        <location evidence="1">Nucleus</location>
    </subcellularLocation>
</comment>
<feature type="coiled-coil region" evidence="7">
    <location>
        <begin position="447"/>
        <end position="474"/>
    </location>
</feature>
<reference evidence="9" key="1">
    <citation type="submission" date="2022-11" db="EMBL/GenBank/DDBJ databases">
        <authorList>
            <person name="Petersen C."/>
        </authorList>
    </citation>
    <scope>NUCLEOTIDE SEQUENCE</scope>
    <source>
        <strain evidence="9">IBT 26290</strain>
    </source>
</reference>
<evidence type="ECO:0000256" key="1">
    <source>
        <dbReference type="ARBA" id="ARBA00004123"/>
    </source>
</evidence>
<dbReference type="Gene3D" id="4.10.240.10">
    <property type="entry name" value="Zn(2)-C6 fungal-type DNA-binding domain"/>
    <property type="match status" value="1"/>
</dbReference>
<evidence type="ECO:0000259" key="8">
    <source>
        <dbReference type="PROSITE" id="PS50048"/>
    </source>
</evidence>
<dbReference type="GeneID" id="81427647"/>
<dbReference type="OrthoDB" id="4898680at2759"/>
<sequence>MAVHCHLLHIPRAAAMTSTRRNGQLSSCEPCRKAKLRCDQTVPICGRCDRRGLQDQCLYHPAPLTRPDIPRTRRTRQITHRLHRGQSVSVQAAGVTWDQKKLSLSAPGFLGHTSYSDALTDTNSGNLLSIDEAAHNQTNSIVIDSERVHLGAQILMLLRDLPFYRKVVTARFKIWEGWFLGWQITDAIFKIVEDKWGSLEKEFDDESDRALLMSRQLFQANTRPFLVHPGMSWPDFVFAASVRWEVVGLLFCIAGLATQWISDADPIFKQPGSLDSKSLATTASTVSDICLQFCDSAGILNDLVSWLLVHHTVLLTVVYGESDNRPWRKLGELSTTVFALGLHQDSSSDVPFFLTELRKRTMVAAFIMDKILATFLGRPPLISWRYCDIAMPLDLSFEEIFASAEVRAAALARLEKNGGWNHEGTLTKGAWARINLFRSIQREKILELSLSCRIENIQRRVERLSEENRRMRLDLPEFLHWNPTRGTINAPAVEDGLLFSLHLDFLYDDLLLYRILQKRTQAQPSGIITTSREILSTLLTMVGKSTLSGYPLLDLGWNMCYVGLPAAGILSAELLRRSRSTLSAIETAFPRSEIIQNLSIFASYLDHVIQSNEGNYQVSQQGQRIIRHVLDQVLSVDISSPMLNSLETPPDTSAIENLLEDVDIADRQAFLGWLDGSVEQRQDSWLGWVNFS</sequence>
<dbReference type="GO" id="GO:0008270">
    <property type="term" value="F:zinc ion binding"/>
    <property type="evidence" value="ECO:0007669"/>
    <property type="project" value="InterPro"/>
</dbReference>
<dbReference type="Proteomes" id="UP001149163">
    <property type="component" value="Unassembled WGS sequence"/>
</dbReference>
<proteinExistence type="predicted"/>
<dbReference type="SMART" id="SM00066">
    <property type="entry name" value="GAL4"/>
    <property type="match status" value="1"/>
</dbReference>
<dbReference type="InterPro" id="IPR001138">
    <property type="entry name" value="Zn2Cys6_DnaBD"/>
</dbReference>
<keyword evidence="6" id="KW-0539">Nucleus</keyword>
<dbReference type="CDD" id="cd00067">
    <property type="entry name" value="GAL4"/>
    <property type="match status" value="1"/>
</dbReference>
<feature type="domain" description="Zn(2)-C6 fungal-type" evidence="8">
    <location>
        <begin position="27"/>
        <end position="59"/>
    </location>
</feature>
<dbReference type="AlphaFoldDB" id="A0A9W9I414"/>
<dbReference type="InterPro" id="IPR036864">
    <property type="entry name" value="Zn2-C6_fun-type_DNA-bd_sf"/>
</dbReference>
<evidence type="ECO:0000313" key="9">
    <source>
        <dbReference type="EMBL" id="KAJ5167565.1"/>
    </source>
</evidence>
<dbReference type="RefSeq" id="XP_056544026.1">
    <property type="nucleotide sequence ID" value="XM_056688471.1"/>
</dbReference>
<protein>
    <submittedName>
        <fullName evidence="9">Transcription factor</fullName>
    </submittedName>
</protein>
<dbReference type="SMART" id="SM00906">
    <property type="entry name" value="Fungal_trans"/>
    <property type="match status" value="1"/>
</dbReference>
<organism evidence="9 10">
    <name type="scientific">Penicillium canariense</name>
    <dbReference type="NCBI Taxonomy" id="189055"/>
    <lineage>
        <taxon>Eukaryota</taxon>
        <taxon>Fungi</taxon>
        <taxon>Dikarya</taxon>
        <taxon>Ascomycota</taxon>
        <taxon>Pezizomycotina</taxon>
        <taxon>Eurotiomycetes</taxon>
        <taxon>Eurotiomycetidae</taxon>
        <taxon>Eurotiales</taxon>
        <taxon>Aspergillaceae</taxon>
        <taxon>Penicillium</taxon>
    </lineage>
</organism>
<gene>
    <name evidence="9" type="ORF">N7482_006346</name>
</gene>
<dbReference type="GO" id="GO:0006351">
    <property type="term" value="P:DNA-templated transcription"/>
    <property type="evidence" value="ECO:0007669"/>
    <property type="project" value="InterPro"/>
</dbReference>
<evidence type="ECO:0000256" key="2">
    <source>
        <dbReference type="ARBA" id="ARBA00022723"/>
    </source>
</evidence>
<dbReference type="InterPro" id="IPR007219">
    <property type="entry name" value="XnlR_reg_dom"/>
</dbReference>
<evidence type="ECO:0000256" key="6">
    <source>
        <dbReference type="ARBA" id="ARBA00023242"/>
    </source>
</evidence>
<dbReference type="Pfam" id="PF00172">
    <property type="entry name" value="Zn_clus"/>
    <property type="match status" value="1"/>
</dbReference>
<keyword evidence="2" id="KW-0479">Metal-binding</keyword>
<evidence type="ECO:0000256" key="7">
    <source>
        <dbReference type="SAM" id="Coils"/>
    </source>
</evidence>
<dbReference type="Pfam" id="PF04082">
    <property type="entry name" value="Fungal_trans"/>
    <property type="match status" value="1"/>
</dbReference>
<accession>A0A9W9I414</accession>
<dbReference type="SUPFAM" id="SSF57701">
    <property type="entry name" value="Zn2/Cys6 DNA-binding domain"/>
    <property type="match status" value="1"/>
</dbReference>
<comment type="caution">
    <text evidence="9">The sequence shown here is derived from an EMBL/GenBank/DDBJ whole genome shotgun (WGS) entry which is preliminary data.</text>
</comment>
<evidence type="ECO:0000256" key="3">
    <source>
        <dbReference type="ARBA" id="ARBA00023015"/>
    </source>
</evidence>
<dbReference type="GO" id="GO:0003677">
    <property type="term" value="F:DNA binding"/>
    <property type="evidence" value="ECO:0007669"/>
    <property type="project" value="UniProtKB-KW"/>
</dbReference>